<reference evidence="2 3" key="1">
    <citation type="submission" date="2020-02" db="EMBL/GenBank/DDBJ databases">
        <title>Whole-genome analyses of novel actinobacteria.</title>
        <authorList>
            <person name="Sahin N."/>
            <person name="Tatar D."/>
        </authorList>
    </citation>
    <scope>NUCLEOTIDE SEQUENCE [LARGE SCALE GENOMIC DNA]</scope>
    <source>
        <strain evidence="2 3">SB3404</strain>
    </source>
</reference>
<keyword evidence="3" id="KW-1185">Reference proteome</keyword>
<feature type="domain" description="DUF1707" evidence="1">
    <location>
        <begin position="11"/>
        <end position="60"/>
    </location>
</feature>
<dbReference type="Proteomes" id="UP000477722">
    <property type="component" value="Unassembled WGS sequence"/>
</dbReference>
<dbReference type="PANTHER" id="PTHR40763:SF5">
    <property type="entry name" value="MEMBRANE PROTEIN"/>
    <property type="match status" value="1"/>
</dbReference>
<dbReference type="EMBL" id="JAAKZZ010000013">
    <property type="protein sequence ID" value="NGO67262.1"/>
    <property type="molecule type" value="Genomic_DNA"/>
</dbReference>
<dbReference type="Pfam" id="PF08044">
    <property type="entry name" value="DUF1707"/>
    <property type="match status" value="1"/>
</dbReference>
<evidence type="ECO:0000313" key="2">
    <source>
        <dbReference type="EMBL" id="NGO67262.1"/>
    </source>
</evidence>
<organism evidence="2 3">
    <name type="scientific">Streptomyces boncukensis</name>
    <dbReference type="NCBI Taxonomy" id="2711219"/>
    <lineage>
        <taxon>Bacteria</taxon>
        <taxon>Bacillati</taxon>
        <taxon>Actinomycetota</taxon>
        <taxon>Actinomycetes</taxon>
        <taxon>Kitasatosporales</taxon>
        <taxon>Streptomycetaceae</taxon>
        <taxon>Streptomyces</taxon>
    </lineage>
</organism>
<dbReference type="InterPro" id="IPR012551">
    <property type="entry name" value="DUF1707_SHOCT-like"/>
</dbReference>
<gene>
    <name evidence="2" type="ORF">G5C65_02605</name>
</gene>
<dbReference type="PANTHER" id="PTHR40763">
    <property type="entry name" value="MEMBRANE PROTEIN-RELATED"/>
    <property type="match status" value="1"/>
</dbReference>
<evidence type="ECO:0000259" key="1">
    <source>
        <dbReference type="Pfam" id="PF08044"/>
    </source>
</evidence>
<name>A0A6G4WR03_9ACTN</name>
<evidence type="ECO:0000313" key="3">
    <source>
        <dbReference type="Proteomes" id="UP000477722"/>
    </source>
</evidence>
<accession>A0A6G4WR03</accession>
<dbReference type="AlphaFoldDB" id="A0A6G4WR03"/>
<comment type="caution">
    <text evidence="2">The sequence shown here is derived from an EMBL/GenBank/DDBJ whole genome shotgun (WGS) entry which is preliminary data.</text>
</comment>
<protein>
    <submittedName>
        <fullName evidence="2">DUF1707 domain-containing protein</fullName>
    </submittedName>
</protein>
<proteinExistence type="predicted"/>
<sequence length="184" mass="20010">MSSVPEKPPPRISESVRDSAVARLQEAFAAGSIPADEMDHRLQTALTATTDEELAAALDAVPGAEAATPAATVEIRAVGGRIRRQGAWRVPRVLRIESRMAKVVLDLSRTAVEHPVVDIELQLEFGGARLILPPGATVDYDGLTAHWKQPVHRAPRWTEPGGPHIRVTGTMGYGRLRIRHRSRA</sequence>